<sequence>MFLDKIWGKKTEQTVENLPLSTRSLCPECRETIEAQLVEENGQVLMYKTCPEHGEFREIISADRDFFMKMRRTHYERPAGLDRPQTKVEQGCPHDCGICPSHRSFPSMVNIDLTNRCNLNCPICFANSNAMGRVYELDWEQINHVIDSVAALGPHPVICVQFAGGEPTIHPHFLDAVRLAKSREFAQVQAASNGVLFAGNYGFAEKAAEAGLDVVYLQFDGMSDDIYRDTRGRPMFETKMQAIDNLGRAGIRVALVPTIVKGFNDHQVGDILRFAVRNPEVVTAISWQPVSFTGRIDESRRQEMRFTTADLARELQEQTGLLDMHRDWYPFSIVSPLSRFLEAVTGEKKAHTNCHPHCGCVTYLVVDKQTGQAVPFPAFLDVEALAASLNKKAGRLEHYPWLKNALSLQFKGELKKHFRRENAPEGWDHETLMQFVDSLIHLGEGHKVDKKVQKEAIQGRRFEIIMSAAMHFQDLYNYELDRVQYCAVHYADPEGRLYPFCTWNSGPCHRYRVEEMYARALNKNRQAETETAAS</sequence>
<accession>D6SQ50</accession>
<comment type="caution">
    <text evidence="7">The sequence shown here is derived from an EMBL/GenBank/DDBJ whole genome shotgun (WGS) entry which is preliminary data.</text>
</comment>
<dbReference type="eggNOG" id="COG1964">
    <property type="taxonomic scope" value="Bacteria"/>
</dbReference>
<protein>
    <submittedName>
        <fullName evidence="7">Radical SAM domain protein</fullName>
    </submittedName>
</protein>
<dbReference type="PANTHER" id="PTHR43306:SF1">
    <property type="entry name" value="7,8-DIHYDRO-6-HYDROXYMETHYLPTERIN DIMETHYLTRANSFERASE"/>
    <property type="match status" value="1"/>
</dbReference>
<dbReference type="InterPro" id="IPR034471">
    <property type="entry name" value="GDGT/MA_synthase"/>
</dbReference>
<dbReference type="PANTHER" id="PTHR43306">
    <property type="entry name" value="7,8-DIHYDRO-6-HYDROXYMETHYLPTERIN DIMETHYLTRANSFERASE"/>
    <property type="match status" value="1"/>
</dbReference>
<dbReference type="NCBIfam" id="NF045702">
    <property type="entry name" value="rSAM_GDGT_ether"/>
    <property type="match status" value="1"/>
</dbReference>
<dbReference type="EMBL" id="ACJN02000002">
    <property type="protein sequence ID" value="EFI34876.1"/>
    <property type="molecule type" value="Genomic_DNA"/>
</dbReference>
<keyword evidence="4" id="KW-0408">Iron</keyword>
<dbReference type="InterPro" id="IPR007197">
    <property type="entry name" value="rSAM"/>
</dbReference>
<evidence type="ECO:0000256" key="1">
    <source>
        <dbReference type="ARBA" id="ARBA00001966"/>
    </source>
</evidence>
<evidence type="ECO:0000259" key="6">
    <source>
        <dbReference type="PROSITE" id="PS51918"/>
    </source>
</evidence>
<keyword evidence="2" id="KW-0949">S-adenosyl-L-methionine</keyword>
<evidence type="ECO:0000313" key="8">
    <source>
        <dbReference type="Proteomes" id="UP000005496"/>
    </source>
</evidence>
<dbReference type="SFLD" id="SFLDG01100">
    <property type="entry name" value="methyltransferase_(Class_D)"/>
    <property type="match status" value="1"/>
</dbReference>
<dbReference type="RefSeq" id="WP_008870190.1">
    <property type="nucleotide sequence ID" value="NZ_ACJN02000002.1"/>
</dbReference>
<dbReference type="SFLD" id="SFLDG01067">
    <property type="entry name" value="SPASM/twitch_domain_containing"/>
    <property type="match status" value="1"/>
</dbReference>
<name>D6SQ50_9BACT</name>
<dbReference type="Pfam" id="PF23545">
    <property type="entry name" value="Zn_ribbon_HMPTM"/>
    <property type="match status" value="1"/>
</dbReference>
<dbReference type="GO" id="GO:0046872">
    <property type="term" value="F:metal ion binding"/>
    <property type="evidence" value="ECO:0007669"/>
    <property type="project" value="UniProtKB-KW"/>
</dbReference>
<evidence type="ECO:0000256" key="4">
    <source>
        <dbReference type="ARBA" id="ARBA00023004"/>
    </source>
</evidence>
<dbReference type="InterPro" id="IPR013785">
    <property type="entry name" value="Aldolase_TIM"/>
</dbReference>
<dbReference type="PROSITE" id="PS51918">
    <property type="entry name" value="RADICAL_SAM"/>
    <property type="match status" value="1"/>
</dbReference>
<gene>
    <name evidence="7" type="ORF">Dthio_PD2267</name>
</gene>
<keyword evidence="5" id="KW-0411">Iron-sulfur</keyword>
<evidence type="ECO:0000256" key="2">
    <source>
        <dbReference type="ARBA" id="ARBA00022691"/>
    </source>
</evidence>
<reference evidence="7" key="1">
    <citation type="submission" date="2010-05" db="EMBL/GenBank/DDBJ databases">
        <title>The draft genome of Desulfonatronospira thiodismutans ASO3-1.</title>
        <authorList>
            <consortium name="US DOE Joint Genome Institute (JGI-PGF)"/>
            <person name="Lucas S."/>
            <person name="Copeland A."/>
            <person name="Lapidus A."/>
            <person name="Cheng J.-F."/>
            <person name="Bruce D."/>
            <person name="Goodwin L."/>
            <person name="Pitluck S."/>
            <person name="Chertkov O."/>
            <person name="Brettin T."/>
            <person name="Detter J.C."/>
            <person name="Han C."/>
            <person name="Land M.L."/>
            <person name="Hauser L."/>
            <person name="Kyrpides N."/>
            <person name="Mikhailova N."/>
            <person name="Muyzer G."/>
            <person name="Woyke T."/>
        </authorList>
    </citation>
    <scope>NUCLEOTIDE SEQUENCE [LARGE SCALE GENOMIC DNA]</scope>
    <source>
        <strain evidence="7">ASO3-1</strain>
    </source>
</reference>
<dbReference type="InterPro" id="IPR058240">
    <property type="entry name" value="rSAM_sf"/>
</dbReference>
<keyword evidence="3" id="KW-0479">Metal-binding</keyword>
<proteinExistence type="predicted"/>
<dbReference type="AlphaFoldDB" id="D6SQ50"/>
<dbReference type="GO" id="GO:0008168">
    <property type="term" value="F:methyltransferase activity"/>
    <property type="evidence" value="ECO:0007669"/>
    <property type="project" value="InterPro"/>
</dbReference>
<evidence type="ECO:0000256" key="3">
    <source>
        <dbReference type="ARBA" id="ARBA00022723"/>
    </source>
</evidence>
<dbReference type="Pfam" id="PF04055">
    <property type="entry name" value="Radical_SAM"/>
    <property type="match status" value="1"/>
</dbReference>
<dbReference type="OrthoDB" id="9782387at2"/>
<dbReference type="Gene3D" id="3.20.20.70">
    <property type="entry name" value="Aldolase class I"/>
    <property type="match status" value="1"/>
</dbReference>
<dbReference type="GO" id="GO:0051539">
    <property type="term" value="F:4 iron, 4 sulfur cluster binding"/>
    <property type="evidence" value="ECO:0007669"/>
    <property type="project" value="InterPro"/>
</dbReference>
<dbReference type="SUPFAM" id="SSF102114">
    <property type="entry name" value="Radical SAM enzymes"/>
    <property type="match status" value="1"/>
</dbReference>
<feature type="domain" description="Radical SAM core" evidence="6">
    <location>
        <begin position="103"/>
        <end position="322"/>
    </location>
</feature>
<keyword evidence="8" id="KW-1185">Reference proteome</keyword>
<dbReference type="InterPro" id="IPR034474">
    <property type="entry name" value="Methyltransferase_Class_D"/>
</dbReference>
<comment type="cofactor">
    <cofactor evidence="1">
        <name>[4Fe-4S] cluster</name>
        <dbReference type="ChEBI" id="CHEBI:49883"/>
    </cofactor>
</comment>
<dbReference type="SFLD" id="SFLDS00029">
    <property type="entry name" value="Radical_SAM"/>
    <property type="match status" value="1"/>
</dbReference>
<evidence type="ECO:0000313" key="7">
    <source>
        <dbReference type="EMBL" id="EFI34876.1"/>
    </source>
</evidence>
<dbReference type="Proteomes" id="UP000005496">
    <property type="component" value="Unassembled WGS sequence"/>
</dbReference>
<organism evidence="7 8">
    <name type="scientific">Desulfonatronospira thiodismutans ASO3-1</name>
    <dbReference type="NCBI Taxonomy" id="555779"/>
    <lineage>
        <taxon>Bacteria</taxon>
        <taxon>Pseudomonadati</taxon>
        <taxon>Thermodesulfobacteriota</taxon>
        <taxon>Desulfovibrionia</taxon>
        <taxon>Desulfovibrionales</taxon>
        <taxon>Desulfonatronovibrionaceae</taxon>
        <taxon>Desulfonatronospira</taxon>
    </lineage>
</organism>
<dbReference type="InterPro" id="IPR056488">
    <property type="entry name" value="Zn_ribbon_HMPTM"/>
</dbReference>
<dbReference type="CDD" id="cd01335">
    <property type="entry name" value="Radical_SAM"/>
    <property type="match status" value="1"/>
</dbReference>
<evidence type="ECO:0000256" key="5">
    <source>
        <dbReference type="ARBA" id="ARBA00023014"/>
    </source>
</evidence>